<accession>A0A9X3BJW3</accession>
<feature type="domain" description="Response regulatory" evidence="2">
    <location>
        <begin position="10"/>
        <end position="132"/>
    </location>
</feature>
<feature type="modified residue" description="4-aspartylphosphate" evidence="1">
    <location>
        <position position="66"/>
    </location>
</feature>
<protein>
    <submittedName>
        <fullName evidence="3">Response regulator</fullName>
    </submittedName>
</protein>
<evidence type="ECO:0000313" key="3">
    <source>
        <dbReference type="EMBL" id="MCU7551723.1"/>
    </source>
</evidence>
<dbReference type="GO" id="GO:0000160">
    <property type="term" value="P:phosphorelay signal transduction system"/>
    <property type="evidence" value="ECO:0007669"/>
    <property type="project" value="InterPro"/>
</dbReference>
<dbReference type="EMBL" id="JAOTIF010000023">
    <property type="protein sequence ID" value="MCU7551723.1"/>
    <property type="molecule type" value="Genomic_DNA"/>
</dbReference>
<gene>
    <name evidence="3" type="ORF">OCK74_21560</name>
</gene>
<dbReference type="InterPro" id="IPR052893">
    <property type="entry name" value="TCS_response_regulator"/>
</dbReference>
<reference evidence="3" key="1">
    <citation type="submission" date="2022-09" db="EMBL/GenBank/DDBJ databases">
        <authorList>
            <person name="Yuan C."/>
            <person name="Ke Z."/>
        </authorList>
    </citation>
    <scope>NUCLEOTIDE SEQUENCE</scope>
    <source>
        <strain evidence="3">LB-8</strain>
    </source>
</reference>
<name>A0A9X3BJW3_9BACT</name>
<keyword evidence="4" id="KW-1185">Reference proteome</keyword>
<dbReference type="Proteomes" id="UP001155483">
    <property type="component" value="Unassembled WGS sequence"/>
</dbReference>
<dbReference type="RefSeq" id="WP_279299161.1">
    <property type="nucleotide sequence ID" value="NZ_JAOTIF010000023.1"/>
</dbReference>
<dbReference type="SMART" id="SM00448">
    <property type="entry name" value="REC"/>
    <property type="match status" value="1"/>
</dbReference>
<dbReference type="InterPro" id="IPR001789">
    <property type="entry name" value="Sig_transdc_resp-reg_receiver"/>
</dbReference>
<dbReference type="Gene3D" id="3.40.50.2300">
    <property type="match status" value="1"/>
</dbReference>
<comment type="caution">
    <text evidence="3">The sequence shown here is derived from an EMBL/GenBank/DDBJ whole genome shotgun (WGS) entry which is preliminary data.</text>
</comment>
<dbReference type="InterPro" id="IPR011006">
    <property type="entry name" value="CheY-like_superfamily"/>
</dbReference>
<dbReference type="PROSITE" id="PS50110">
    <property type="entry name" value="RESPONSE_REGULATORY"/>
    <property type="match status" value="1"/>
</dbReference>
<organism evidence="3 4">
    <name type="scientific">Paraflavisolibacter caeni</name>
    <dbReference type="NCBI Taxonomy" id="2982496"/>
    <lineage>
        <taxon>Bacteria</taxon>
        <taxon>Pseudomonadati</taxon>
        <taxon>Bacteroidota</taxon>
        <taxon>Chitinophagia</taxon>
        <taxon>Chitinophagales</taxon>
        <taxon>Chitinophagaceae</taxon>
        <taxon>Paraflavisolibacter</taxon>
    </lineage>
</organism>
<dbReference type="Pfam" id="PF00072">
    <property type="entry name" value="Response_reg"/>
    <property type="match status" value="1"/>
</dbReference>
<proteinExistence type="predicted"/>
<sequence>MKTQHTRQHHILWADDDNDDLMLMREALEGIDHHHQITEANNGREVLDHLGSIEDPSQFPCLIILDMNMPILNGRETLAILKSEEKYSSIPVVVFTTSSSEMDRMFCRRFGVEMFTKPDDFVGHQQMIQQLLRFCSICKESVATEHCC</sequence>
<reference evidence="3" key="2">
    <citation type="submission" date="2023-04" db="EMBL/GenBank/DDBJ databases">
        <title>Paracnuella aquatica gen. nov., sp. nov., a member of the family Chitinophagaceae isolated from a hot spring.</title>
        <authorList>
            <person name="Wang C."/>
        </authorList>
    </citation>
    <scope>NUCLEOTIDE SEQUENCE</scope>
    <source>
        <strain evidence="3">LB-8</strain>
    </source>
</reference>
<dbReference type="SUPFAM" id="SSF52172">
    <property type="entry name" value="CheY-like"/>
    <property type="match status" value="1"/>
</dbReference>
<dbReference type="PANTHER" id="PTHR44520">
    <property type="entry name" value="RESPONSE REGULATOR RCP1-RELATED"/>
    <property type="match status" value="1"/>
</dbReference>
<evidence type="ECO:0000259" key="2">
    <source>
        <dbReference type="PROSITE" id="PS50110"/>
    </source>
</evidence>
<evidence type="ECO:0000256" key="1">
    <source>
        <dbReference type="PROSITE-ProRule" id="PRU00169"/>
    </source>
</evidence>
<keyword evidence="1" id="KW-0597">Phosphoprotein</keyword>
<dbReference type="AlphaFoldDB" id="A0A9X3BJW3"/>
<evidence type="ECO:0000313" key="4">
    <source>
        <dbReference type="Proteomes" id="UP001155483"/>
    </source>
</evidence>